<feature type="chain" id="PRO_5012385496" description="Lipoprotein" evidence="1">
    <location>
        <begin position="20"/>
        <end position="432"/>
    </location>
</feature>
<evidence type="ECO:0000313" key="2">
    <source>
        <dbReference type="EMBL" id="SFW56545.1"/>
    </source>
</evidence>
<evidence type="ECO:0000256" key="1">
    <source>
        <dbReference type="SAM" id="SignalP"/>
    </source>
</evidence>
<protein>
    <recommendedName>
        <fullName evidence="4">Lipoprotein</fullName>
    </recommendedName>
</protein>
<proteinExistence type="predicted"/>
<reference evidence="2 3" key="1">
    <citation type="submission" date="2016-11" db="EMBL/GenBank/DDBJ databases">
        <authorList>
            <person name="Jaros S."/>
            <person name="Januszkiewicz K."/>
            <person name="Wedrychowicz H."/>
        </authorList>
    </citation>
    <scope>NUCLEOTIDE SEQUENCE [LARGE SCALE GENOMIC DNA]</scope>
    <source>
        <strain evidence="2 3">CGMCC 1.12145</strain>
    </source>
</reference>
<dbReference type="Proteomes" id="UP000182248">
    <property type="component" value="Unassembled WGS sequence"/>
</dbReference>
<feature type="signal peptide" evidence="1">
    <location>
        <begin position="1"/>
        <end position="19"/>
    </location>
</feature>
<dbReference type="STRING" id="1150368.SAMN02927921_02357"/>
<evidence type="ECO:0008006" key="4">
    <source>
        <dbReference type="Google" id="ProtNLM"/>
    </source>
</evidence>
<gene>
    <name evidence="2" type="ORF">SAMN02927921_02357</name>
</gene>
<dbReference type="PANTHER" id="PTHR41339:SF1">
    <property type="entry name" value="SECRETED PROTEIN"/>
    <property type="match status" value="1"/>
</dbReference>
<keyword evidence="3" id="KW-1185">Reference proteome</keyword>
<dbReference type="OrthoDB" id="1521716at2"/>
<name>A0A1K1QA12_9FLAO</name>
<dbReference type="RefSeq" id="WP_072317577.1">
    <property type="nucleotide sequence ID" value="NZ_FPJE01000012.1"/>
</dbReference>
<dbReference type="PANTHER" id="PTHR41339">
    <property type="entry name" value="LIPL48"/>
    <property type="match status" value="1"/>
</dbReference>
<dbReference type="SUPFAM" id="SSF51126">
    <property type="entry name" value="Pectin lyase-like"/>
    <property type="match status" value="1"/>
</dbReference>
<sequence>MKKINFLPIIVLAAMFAVACSGDDDSSSQPATCSDGIQNGDETGVDCGGSCEPCEAGSEVTKSGILEEDETWTADKIYFLEGKVVVGEDVTLTIEPGTIIKGKPGQESLASALVVDQGGKLMAEGTADNPIIFTAESDNIQPGELYGTNLDQNDVGLWGGVIVLGKAPISAPGDNETAQIEGIPASESFGQYGGTDPEDNSGVIKYISIRHGGITIGQDNEINGLTLGGVGRGTTIENVEIVANQDDGIEWFGGTVNVTNALVWAQGDDGFDTDQGWSGTMDNGIVIMSSISGTALEMDGPEGTTGADMTHTLKNITLIGAGTTSGYADLRDGLLVNLENVLAYGFGAEATVKINGADSATELANDNITFLDWQIVLPENVNWENIFAGDFEPGDDTKFYNNAEAIDAADATSGANASVFDWTYAASMGVEF</sequence>
<organism evidence="2 3">
    <name type="scientific">Sinomicrobium oceani</name>
    <dbReference type="NCBI Taxonomy" id="1150368"/>
    <lineage>
        <taxon>Bacteria</taxon>
        <taxon>Pseudomonadati</taxon>
        <taxon>Bacteroidota</taxon>
        <taxon>Flavobacteriia</taxon>
        <taxon>Flavobacteriales</taxon>
        <taxon>Flavobacteriaceae</taxon>
        <taxon>Sinomicrobium</taxon>
    </lineage>
</organism>
<dbReference type="EMBL" id="FPJE01000012">
    <property type="protein sequence ID" value="SFW56545.1"/>
    <property type="molecule type" value="Genomic_DNA"/>
</dbReference>
<accession>A0A1K1QA12</accession>
<dbReference type="InterPro" id="IPR011050">
    <property type="entry name" value="Pectin_lyase_fold/virulence"/>
</dbReference>
<dbReference type="PROSITE" id="PS51257">
    <property type="entry name" value="PROKAR_LIPOPROTEIN"/>
    <property type="match status" value="1"/>
</dbReference>
<evidence type="ECO:0000313" key="3">
    <source>
        <dbReference type="Proteomes" id="UP000182248"/>
    </source>
</evidence>
<keyword evidence="1" id="KW-0732">Signal</keyword>
<dbReference type="AlphaFoldDB" id="A0A1K1QA12"/>